<sequence length="633" mass="69497">MPFGLNQSQSDEKPSSSGKKTRRALSSHQREITAKKIQVERALGFELGEIWGCACKKIQGSLELATNKDVTESREKLDSLINLLKLDAFSARNPPFQHFASLRPFCPKTTMSSRGRTGQRKRRQTRAQGNQEVNENTKGPGNEAQHKLSPNSDLPSQNNFSNNDGNPDQPVNRKKTVSAPKRPKRHSKKILQFPGKSQGSKRTENQSKLQGDSTTTTEATKHLPHQEHGSGESKQSPDANKIGNDETRHVDPLGSLTSPSQENLLFDKRKVVKRSLRLDLTPAKIVKELTKLESVEAFLTKMSNVYESTDWFSHHSSTSLLYIPDEITSFKDVVCPGPLKVTSRMICKSWLLSTEPPPNTGKIVEFVENFYRLTDFKDGTQDLAFIDIVKPEVVLASSGSDLELSYSICYSITPAEIINASHLPELGLVSKSDSAKPSLKIEDKLTEVKLQQQRITYPELYCSVNFVEESEPCLPEQPGHNNLSLCGDLGSPIGENPSLSLKQAYNIVAPSIKPPLLICDPSVPTDQDVSSALLTENSSISEIPPASNAATSEPTSHQHASCQTTRSCRPTQAEIRRMSALLFVGNCLVLSAVFLAKGFDSTLGQGDWASIGGAASALLTFVSLSFCRRPSAR</sequence>
<keyword evidence="3" id="KW-1185">Reference proteome</keyword>
<feature type="compositionally biased region" description="Basic residues" evidence="1">
    <location>
        <begin position="172"/>
        <end position="189"/>
    </location>
</feature>
<evidence type="ECO:0000313" key="2">
    <source>
        <dbReference type="EMBL" id="VDD83417.1"/>
    </source>
</evidence>
<feature type="compositionally biased region" description="Basic and acidic residues" evidence="1">
    <location>
        <begin position="219"/>
        <end position="231"/>
    </location>
</feature>
<reference evidence="4" key="2">
    <citation type="submission" date="2019-11" db="UniProtKB">
        <authorList>
            <consortium name="WormBaseParasite"/>
        </authorList>
    </citation>
    <scope>IDENTIFICATION</scope>
</reference>
<feature type="region of interest" description="Disordered" evidence="1">
    <location>
        <begin position="97"/>
        <end position="260"/>
    </location>
</feature>
<dbReference type="Proteomes" id="UP000267029">
    <property type="component" value="Unassembled WGS sequence"/>
</dbReference>
<name>A0A0R3UNN5_MESCO</name>
<proteinExistence type="predicted"/>
<dbReference type="AlphaFoldDB" id="A0A0R3UNN5"/>
<dbReference type="WBParaSite" id="MCU_008820-RA">
    <property type="protein sequence ID" value="MCU_008820-RA"/>
    <property type="gene ID" value="MCU_008820"/>
</dbReference>
<feature type="compositionally biased region" description="Polar residues" evidence="1">
    <location>
        <begin position="548"/>
        <end position="566"/>
    </location>
</feature>
<evidence type="ECO:0000256" key="1">
    <source>
        <dbReference type="SAM" id="MobiDB-lite"/>
    </source>
</evidence>
<feature type="region of interest" description="Disordered" evidence="1">
    <location>
        <begin position="542"/>
        <end position="566"/>
    </location>
</feature>
<protein>
    <submittedName>
        <fullName evidence="4">Death domain-containing protein</fullName>
    </submittedName>
</protein>
<organism evidence="2 3">
    <name type="scientific">Mesocestoides corti</name>
    <name type="common">Flatworm</name>
    <dbReference type="NCBI Taxonomy" id="53468"/>
    <lineage>
        <taxon>Eukaryota</taxon>
        <taxon>Metazoa</taxon>
        <taxon>Spiralia</taxon>
        <taxon>Lophotrochozoa</taxon>
        <taxon>Platyhelminthes</taxon>
        <taxon>Cestoda</taxon>
        <taxon>Eucestoda</taxon>
        <taxon>Cyclophyllidea</taxon>
        <taxon>Mesocestoididae</taxon>
        <taxon>Mesocestoides</taxon>
    </lineage>
</organism>
<evidence type="ECO:0000313" key="3">
    <source>
        <dbReference type="Proteomes" id="UP000267029"/>
    </source>
</evidence>
<dbReference type="EMBL" id="UXSR01005719">
    <property type="protein sequence ID" value="VDD83417.1"/>
    <property type="molecule type" value="Genomic_DNA"/>
</dbReference>
<evidence type="ECO:0000313" key="4">
    <source>
        <dbReference type="WBParaSite" id="MCU_008820-RA"/>
    </source>
</evidence>
<gene>
    <name evidence="2" type="ORF">MCOS_LOCUS9420</name>
</gene>
<feature type="region of interest" description="Disordered" evidence="1">
    <location>
        <begin position="1"/>
        <end position="31"/>
    </location>
</feature>
<feature type="compositionally biased region" description="Polar residues" evidence="1">
    <location>
        <begin position="127"/>
        <end position="139"/>
    </location>
</feature>
<feature type="compositionally biased region" description="Polar residues" evidence="1">
    <location>
        <begin position="148"/>
        <end position="166"/>
    </location>
</feature>
<accession>A0A0R3UNN5</accession>
<reference evidence="2 3" key="1">
    <citation type="submission" date="2018-10" db="EMBL/GenBank/DDBJ databases">
        <authorList>
            <consortium name="Pathogen Informatics"/>
        </authorList>
    </citation>
    <scope>NUCLEOTIDE SEQUENCE [LARGE SCALE GENOMIC DNA]</scope>
</reference>
<feature type="compositionally biased region" description="Polar residues" evidence="1">
    <location>
        <begin position="195"/>
        <end position="218"/>
    </location>
</feature>